<reference evidence="7 8" key="1">
    <citation type="submission" date="2015-12" db="EMBL/GenBank/DDBJ databases">
        <title>Draft genome sequence of Acidibacillus ferrooxidans ITV001, isolated from a chalcopyrite acid mine drainage site in Brazil.</title>
        <authorList>
            <person name="Dall'Agnol H."/>
            <person name="Nancucheo I."/>
            <person name="Johnson B."/>
            <person name="Oliveira R."/>
            <person name="Leite L."/>
            <person name="Pylro V."/>
            <person name="Nunes G.L."/>
            <person name="Tzotzos G."/>
            <person name="Fernandes G.R."/>
            <person name="Dutra J."/>
            <person name="Orellana S.C."/>
            <person name="Oliveira G."/>
        </authorList>
    </citation>
    <scope>NUCLEOTIDE SEQUENCE [LARGE SCALE GENOMIC DNA]</scope>
    <source>
        <strain evidence="8">ITV01</strain>
    </source>
</reference>
<dbReference type="Pfam" id="PF01266">
    <property type="entry name" value="DAO"/>
    <property type="match status" value="1"/>
</dbReference>
<dbReference type="SUPFAM" id="SSF54373">
    <property type="entry name" value="FAD-linked reductases, C-terminal domain"/>
    <property type="match status" value="1"/>
</dbReference>
<keyword evidence="3" id="KW-0560">Oxidoreductase</keyword>
<comment type="catalytic activity">
    <reaction evidence="4">
        <text>glycine + O2 + H2O = glyoxylate + H2O2 + NH4(+)</text>
        <dbReference type="Rhea" id="RHEA:11532"/>
        <dbReference type="ChEBI" id="CHEBI:15377"/>
        <dbReference type="ChEBI" id="CHEBI:15379"/>
        <dbReference type="ChEBI" id="CHEBI:16240"/>
        <dbReference type="ChEBI" id="CHEBI:28938"/>
        <dbReference type="ChEBI" id="CHEBI:36655"/>
        <dbReference type="ChEBI" id="CHEBI:57305"/>
        <dbReference type="EC" id="1.4.3.19"/>
    </reaction>
</comment>
<comment type="pathway">
    <text evidence="1">Cofactor biosynthesis; thiamine diphosphate biosynthesis.</text>
</comment>
<sequence>MEKTYDVIVIGGGVIGSIIAWRLGQAGADVLLLEKGALGEDGASGAAAGMLGAQFEMEEPGPAYDVAIKSRALYPALADELFEETGISIQLSQRGTLRLAHSEKEVAQLKKRAAWQIALGDRAEWLSSDEVKRREPLLANAYGALDLPDDRNVAAPMVHQALAAAARKRTEVREGTAVYRCDVVDQAVTVTTSAGRFQAKRVVLATGAWTGQIAGLPRVKNEIAPVKGQIFALRPRSAHRLTHTVFASTVYLVPKQDGRIVVGASEEHGAGFNRDVTPEALASLFGALKAVAPDLATASFESAWVGFRPGSADAKPQLGPHPETDRVIYATGHFRNGILLAPITGRWISEYLLGRADVTAFAPFLPR</sequence>
<dbReference type="Gene3D" id="3.30.9.10">
    <property type="entry name" value="D-Amino Acid Oxidase, subunit A, domain 2"/>
    <property type="match status" value="1"/>
</dbReference>
<evidence type="ECO:0000259" key="6">
    <source>
        <dbReference type="Pfam" id="PF01266"/>
    </source>
</evidence>
<comment type="caution">
    <text evidence="7">The sequence shown here is derived from an EMBL/GenBank/DDBJ whole genome shotgun (WGS) entry which is preliminary data.</text>
</comment>
<gene>
    <name evidence="7" type="ORF">ATW55_13095</name>
</gene>
<feature type="domain" description="FAD dependent oxidoreductase" evidence="6">
    <location>
        <begin position="6"/>
        <end position="350"/>
    </location>
</feature>
<evidence type="ECO:0000256" key="2">
    <source>
        <dbReference type="ARBA" id="ARBA00022977"/>
    </source>
</evidence>
<evidence type="ECO:0000313" key="7">
    <source>
        <dbReference type="EMBL" id="KUO94930.1"/>
    </source>
</evidence>
<evidence type="ECO:0000256" key="1">
    <source>
        <dbReference type="ARBA" id="ARBA00004948"/>
    </source>
</evidence>
<keyword evidence="8" id="KW-1185">Reference proteome</keyword>
<dbReference type="UniPathway" id="UPA00060"/>
<protein>
    <recommendedName>
        <fullName evidence="5">glycine oxidase</fullName>
        <ecNumber evidence="5">1.4.3.19</ecNumber>
    </recommendedName>
</protein>
<accession>A0A101XP23</accession>
<evidence type="ECO:0000256" key="3">
    <source>
        <dbReference type="ARBA" id="ARBA00023002"/>
    </source>
</evidence>
<keyword evidence="2" id="KW-0784">Thiamine biosynthesis</keyword>
<dbReference type="GO" id="GO:0009229">
    <property type="term" value="P:thiamine diphosphate biosynthetic process"/>
    <property type="evidence" value="ECO:0007669"/>
    <property type="project" value="UniProtKB-UniPathway"/>
</dbReference>
<dbReference type="EMBL" id="LPVJ01000065">
    <property type="protein sequence ID" value="KUO94930.1"/>
    <property type="molecule type" value="Genomic_DNA"/>
</dbReference>
<dbReference type="GO" id="GO:0009228">
    <property type="term" value="P:thiamine biosynthetic process"/>
    <property type="evidence" value="ECO:0007669"/>
    <property type="project" value="UniProtKB-KW"/>
</dbReference>
<dbReference type="EC" id="1.4.3.19" evidence="5"/>
<dbReference type="OrthoDB" id="9794226at2"/>
<proteinExistence type="predicted"/>
<dbReference type="InterPro" id="IPR012727">
    <property type="entry name" value="Gly_oxidase_ThiO"/>
</dbReference>
<dbReference type="NCBIfam" id="TIGR02352">
    <property type="entry name" value="thiamin_ThiO"/>
    <property type="match status" value="1"/>
</dbReference>
<evidence type="ECO:0000256" key="4">
    <source>
        <dbReference type="ARBA" id="ARBA00049872"/>
    </source>
</evidence>
<organism evidence="7 8">
    <name type="scientific">Ferroacidibacillus organovorans</name>
    <dbReference type="NCBI Taxonomy" id="1765683"/>
    <lineage>
        <taxon>Bacteria</taxon>
        <taxon>Bacillati</taxon>
        <taxon>Bacillota</taxon>
        <taxon>Bacilli</taxon>
        <taxon>Bacillales</taxon>
        <taxon>Alicyclobacillaceae</taxon>
        <taxon>Ferroacidibacillus</taxon>
    </lineage>
</organism>
<dbReference type="GO" id="GO:0050660">
    <property type="term" value="F:flavin adenine dinucleotide binding"/>
    <property type="evidence" value="ECO:0007669"/>
    <property type="project" value="InterPro"/>
</dbReference>
<dbReference type="SUPFAM" id="SSF51905">
    <property type="entry name" value="FAD/NAD(P)-binding domain"/>
    <property type="match status" value="1"/>
</dbReference>
<dbReference type="GO" id="GO:0005737">
    <property type="term" value="C:cytoplasm"/>
    <property type="evidence" value="ECO:0007669"/>
    <property type="project" value="TreeGrafter"/>
</dbReference>
<name>A0A101XP23_9BACL</name>
<dbReference type="Gene3D" id="3.50.50.60">
    <property type="entry name" value="FAD/NAD(P)-binding domain"/>
    <property type="match status" value="1"/>
</dbReference>
<dbReference type="PANTHER" id="PTHR13847:SF289">
    <property type="entry name" value="GLYCINE OXIDASE"/>
    <property type="match status" value="1"/>
</dbReference>
<dbReference type="InterPro" id="IPR006076">
    <property type="entry name" value="FAD-dep_OxRdtase"/>
</dbReference>
<dbReference type="InterPro" id="IPR036188">
    <property type="entry name" value="FAD/NAD-bd_sf"/>
</dbReference>
<dbReference type="RefSeq" id="WP_067719084.1">
    <property type="nucleotide sequence ID" value="NZ_LPVJ01000065.1"/>
</dbReference>
<evidence type="ECO:0000256" key="5">
    <source>
        <dbReference type="ARBA" id="ARBA00050018"/>
    </source>
</evidence>
<dbReference type="Proteomes" id="UP000053557">
    <property type="component" value="Unassembled WGS sequence"/>
</dbReference>
<evidence type="ECO:0000313" key="8">
    <source>
        <dbReference type="Proteomes" id="UP000053557"/>
    </source>
</evidence>
<dbReference type="PANTHER" id="PTHR13847">
    <property type="entry name" value="SARCOSINE DEHYDROGENASE-RELATED"/>
    <property type="match status" value="1"/>
</dbReference>
<dbReference type="GO" id="GO:0043799">
    <property type="term" value="F:glycine oxidase activity"/>
    <property type="evidence" value="ECO:0007669"/>
    <property type="project" value="UniProtKB-EC"/>
</dbReference>
<dbReference type="AlphaFoldDB" id="A0A101XP23"/>